<evidence type="ECO:0000313" key="3">
    <source>
        <dbReference type="Proteomes" id="UP000013827"/>
    </source>
</evidence>
<protein>
    <submittedName>
        <fullName evidence="2">Uncharacterized protein</fullName>
    </submittedName>
</protein>
<sequence length="152" mass="16260">QRAWQRAGRELAERWQSGGRELAERWQRGGRELAESWQSGGRAVAESCLGDPRQSETVVCPAGRAAPLAADPLPLLAPGRPARPARPPARPARTARMALSRSTPPQPSRKASCLPISPHISPHLLTSPHMSSYLLTSPHISATARVGLSSSA</sequence>
<accession>A0A0D3J4X5</accession>
<organism evidence="2 3">
    <name type="scientific">Emiliania huxleyi (strain CCMP1516)</name>
    <dbReference type="NCBI Taxonomy" id="280463"/>
    <lineage>
        <taxon>Eukaryota</taxon>
        <taxon>Haptista</taxon>
        <taxon>Haptophyta</taxon>
        <taxon>Prymnesiophyceae</taxon>
        <taxon>Isochrysidales</taxon>
        <taxon>Noelaerhabdaceae</taxon>
        <taxon>Emiliania</taxon>
    </lineage>
</organism>
<feature type="region of interest" description="Disordered" evidence="1">
    <location>
        <begin position="71"/>
        <end position="116"/>
    </location>
</feature>
<reference evidence="2" key="2">
    <citation type="submission" date="2024-10" db="UniProtKB">
        <authorList>
            <consortium name="EnsemblProtists"/>
        </authorList>
    </citation>
    <scope>IDENTIFICATION</scope>
</reference>
<dbReference type="Proteomes" id="UP000013827">
    <property type="component" value="Unassembled WGS sequence"/>
</dbReference>
<dbReference type="EnsemblProtists" id="EOD18560">
    <property type="protein sequence ID" value="EOD18560"/>
    <property type="gene ID" value="EMIHUDRAFT_78467"/>
</dbReference>
<name>A0A0D3J4X5_EMIH1</name>
<feature type="compositionally biased region" description="Low complexity" evidence="1">
    <location>
        <begin position="71"/>
        <end position="82"/>
    </location>
</feature>
<dbReference type="KEGG" id="ehx:EMIHUDRAFT_78467"/>
<evidence type="ECO:0000313" key="2">
    <source>
        <dbReference type="EnsemblProtists" id="EOD18560"/>
    </source>
</evidence>
<dbReference type="AlphaFoldDB" id="A0A0D3J4X5"/>
<dbReference type="PaxDb" id="2903-EOD18560"/>
<keyword evidence="3" id="KW-1185">Reference proteome</keyword>
<proteinExistence type="predicted"/>
<dbReference type="RefSeq" id="XP_005770989.1">
    <property type="nucleotide sequence ID" value="XM_005770932.1"/>
</dbReference>
<dbReference type="GeneID" id="17264107"/>
<evidence type="ECO:0000256" key="1">
    <source>
        <dbReference type="SAM" id="MobiDB-lite"/>
    </source>
</evidence>
<dbReference type="HOGENOM" id="CLU_1727081_0_0_1"/>
<reference evidence="3" key="1">
    <citation type="journal article" date="2013" name="Nature">
        <title>Pan genome of the phytoplankton Emiliania underpins its global distribution.</title>
        <authorList>
            <person name="Read B.A."/>
            <person name="Kegel J."/>
            <person name="Klute M.J."/>
            <person name="Kuo A."/>
            <person name="Lefebvre S.C."/>
            <person name="Maumus F."/>
            <person name="Mayer C."/>
            <person name="Miller J."/>
            <person name="Monier A."/>
            <person name="Salamov A."/>
            <person name="Young J."/>
            <person name="Aguilar M."/>
            <person name="Claverie J.M."/>
            <person name="Frickenhaus S."/>
            <person name="Gonzalez K."/>
            <person name="Herman E.K."/>
            <person name="Lin Y.C."/>
            <person name="Napier J."/>
            <person name="Ogata H."/>
            <person name="Sarno A.F."/>
            <person name="Shmutz J."/>
            <person name="Schroeder D."/>
            <person name="de Vargas C."/>
            <person name="Verret F."/>
            <person name="von Dassow P."/>
            <person name="Valentin K."/>
            <person name="Van de Peer Y."/>
            <person name="Wheeler G."/>
            <person name="Dacks J.B."/>
            <person name="Delwiche C.F."/>
            <person name="Dyhrman S.T."/>
            <person name="Glockner G."/>
            <person name="John U."/>
            <person name="Richards T."/>
            <person name="Worden A.Z."/>
            <person name="Zhang X."/>
            <person name="Grigoriev I.V."/>
            <person name="Allen A.E."/>
            <person name="Bidle K."/>
            <person name="Borodovsky M."/>
            <person name="Bowler C."/>
            <person name="Brownlee C."/>
            <person name="Cock J.M."/>
            <person name="Elias M."/>
            <person name="Gladyshev V.N."/>
            <person name="Groth M."/>
            <person name="Guda C."/>
            <person name="Hadaegh A."/>
            <person name="Iglesias-Rodriguez M.D."/>
            <person name="Jenkins J."/>
            <person name="Jones B.M."/>
            <person name="Lawson T."/>
            <person name="Leese F."/>
            <person name="Lindquist E."/>
            <person name="Lobanov A."/>
            <person name="Lomsadze A."/>
            <person name="Malik S.B."/>
            <person name="Marsh M.E."/>
            <person name="Mackinder L."/>
            <person name="Mock T."/>
            <person name="Mueller-Roeber B."/>
            <person name="Pagarete A."/>
            <person name="Parker M."/>
            <person name="Probert I."/>
            <person name="Quesneville H."/>
            <person name="Raines C."/>
            <person name="Rensing S.A."/>
            <person name="Riano-Pachon D.M."/>
            <person name="Richier S."/>
            <person name="Rokitta S."/>
            <person name="Shiraiwa Y."/>
            <person name="Soanes D.M."/>
            <person name="van der Giezen M."/>
            <person name="Wahlund T.M."/>
            <person name="Williams B."/>
            <person name="Wilson W."/>
            <person name="Wolfe G."/>
            <person name="Wurch L.L."/>
        </authorList>
    </citation>
    <scope>NUCLEOTIDE SEQUENCE</scope>
</reference>